<dbReference type="VEuPathDB" id="FungiDB:SOCG_02765"/>
<dbReference type="Gene3D" id="3.40.50.1910">
    <property type="match status" value="1"/>
</dbReference>
<evidence type="ECO:0000313" key="2">
    <source>
        <dbReference type="EMBL" id="EPX73543.1"/>
    </source>
</evidence>
<dbReference type="HOGENOM" id="CLU_016216_3_1_1"/>
<dbReference type="GO" id="GO:0046578">
    <property type="term" value="P:regulation of Ras protein signal transduction"/>
    <property type="evidence" value="ECO:0007669"/>
    <property type="project" value="EnsemblFungi"/>
</dbReference>
<dbReference type="InterPro" id="IPR027482">
    <property type="entry name" value="Sec1-like_dom2"/>
</dbReference>
<dbReference type="Proteomes" id="UP000016088">
    <property type="component" value="Unassembled WGS sequence"/>
</dbReference>
<dbReference type="EMBL" id="KE503206">
    <property type="protein sequence ID" value="EPX73543.1"/>
    <property type="molecule type" value="Genomic_DNA"/>
</dbReference>
<organism evidence="2 3">
    <name type="scientific">Schizosaccharomyces octosporus (strain yFS286)</name>
    <name type="common">Fission yeast</name>
    <name type="synonym">Octosporomyces octosporus</name>
    <dbReference type="NCBI Taxonomy" id="483514"/>
    <lineage>
        <taxon>Eukaryota</taxon>
        <taxon>Fungi</taxon>
        <taxon>Dikarya</taxon>
        <taxon>Ascomycota</taxon>
        <taxon>Taphrinomycotina</taxon>
        <taxon>Schizosaccharomycetes</taxon>
        <taxon>Schizosaccharomycetales</taxon>
        <taxon>Schizosaccharomycetaceae</taxon>
        <taxon>Schizosaccharomyces</taxon>
    </lineage>
</organism>
<proteinExistence type="inferred from homology"/>
<name>S9Q1E9_SCHOY</name>
<dbReference type="GO" id="GO:0035543">
    <property type="term" value="P:positive regulation of SNARE complex assembly"/>
    <property type="evidence" value="ECO:0007669"/>
    <property type="project" value="EnsemblFungi"/>
</dbReference>
<dbReference type="InterPro" id="IPR036045">
    <property type="entry name" value="Sec1-like_sf"/>
</dbReference>
<dbReference type="GO" id="GO:0019905">
    <property type="term" value="F:syntaxin binding"/>
    <property type="evidence" value="ECO:0007669"/>
    <property type="project" value="EnsemblFungi"/>
</dbReference>
<dbReference type="PANTHER" id="PTHR11679">
    <property type="entry name" value="VESICLE PROTEIN SORTING-ASSOCIATED"/>
    <property type="match status" value="1"/>
</dbReference>
<dbReference type="GO" id="GO:0006888">
    <property type="term" value="P:endoplasmic reticulum to Golgi vesicle-mediated transport"/>
    <property type="evidence" value="ECO:0007669"/>
    <property type="project" value="EnsemblFungi"/>
</dbReference>
<dbReference type="GO" id="GO:0030134">
    <property type="term" value="C:COPII-coated ER to Golgi transport vesicle"/>
    <property type="evidence" value="ECO:0007669"/>
    <property type="project" value="EnsemblFungi"/>
</dbReference>
<dbReference type="InterPro" id="IPR001619">
    <property type="entry name" value="Sec1-like"/>
</dbReference>
<dbReference type="GO" id="GO:0006890">
    <property type="term" value="P:retrograde vesicle-mediated transport, Golgi to endoplasmic reticulum"/>
    <property type="evidence" value="ECO:0007669"/>
    <property type="project" value="EnsemblFungi"/>
</dbReference>
<dbReference type="OrthoDB" id="10251230at2759"/>
<evidence type="ECO:0000256" key="1">
    <source>
        <dbReference type="ARBA" id="ARBA00009884"/>
    </source>
</evidence>
<dbReference type="GeneID" id="25031739"/>
<dbReference type="Gene3D" id="1.25.40.60">
    <property type="match status" value="1"/>
</dbReference>
<dbReference type="GO" id="GO:0048280">
    <property type="term" value="P:vesicle fusion with Golgi apparatus"/>
    <property type="evidence" value="ECO:0007669"/>
    <property type="project" value="EnsemblFungi"/>
</dbReference>
<dbReference type="GO" id="GO:0005783">
    <property type="term" value="C:endoplasmic reticulum"/>
    <property type="evidence" value="ECO:0007669"/>
    <property type="project" value="EnsemblFungi"/>
</dbReference>
<sequence>MSLTTSNETLTLRETHIRSLEKLLNLNQDVDELEKDPNYKSEFPIWKVLIFDKSGSDTISSVMRISELRKHGVTVHMNITSSRQPIADVPAIYFVQPTEENIEYIINDLSKGLYESAYVCFSSSIPRSLLEKFAELASKSNTSHMINQVYDQYLNYVVLESDFFSLQLPRVFHTIHSPSSDDALIENTIQSTTNRLFSVIVTLGTIPIIRCPQGSAAELVARKLNQRLKDHLMNTKDAFNTLNPKIRPLLILLDRTVDLVPMINHSWTYQALIHDTLNMHLNRVTMETSNEGKTSKQSYDLNGSDYFWEANANKPFPEVAENIDEELTRYKNDANEITRRSGASSLEEFNADAFTDSAYLKTAVSLLPELTARKQLLDMHMSIATAILKAIKERHLDDFFQMEDNITGLNKSAILSCLNDKDKGTPEDKLRFFIIWYLSVDAVPSTDLQAYEEALVNNGCNLEALNFVKRVREITKMTMLASSTTRPVANQSGDNIFGGFSSLSSKFTDRFKEAGIGGLENIISGVKNLIPFRKDGTISSIVQSLMDPGSSSVSKQTESYLIFDPKASYASNDPRNMNKRQIFNEAIVCVLGGGNYLEYGNLMAWAKEQNPPKHITYGSTDVQSPSQFMNEMASLS</sequence>
<dbReference type="AlphaFoldDB" id="S9Q1E9"/>
<dbReference type="OMA" id="VNDLRAW"/>
<accession>S9Q1E9</accession>
<reference evidence="2 3" key="1">
    <citation type="journal article" date="2011" name="Science">
        <title>Comparative functional genomics of the fission yeasts.</title>
        <authorList>
            <person name="Rhind N."/>
            <person name="Chen Z."/>
            <person name="Yassour M."/>
            <person name="Thompson D.A."/>
            <person name="Haas B.J."/>
            <person name="Habib N."/>
            <person name="Wapinski I."/>
            <person name="Roy S."/>
            <person name="Lin M.F."/>
            <person name="Heiman D.I."/>
            <person name="Young S.K."/>
            <person name="Furuya K."/>
            <person name="Guo Y."/>
            <person name="Pidoux A."/>
            <person name="Chen H.M."/>
            <person name="Robbertse B."/>
            <person name="Goldberg J.M."/>
            <person name="Aoki K."/>
            <person name="Bayne E.H."/>
            <person name="Berlin A.M."/>
            <person name="Desjardins C.A."/>
            <person name="Dobbs E."/>
            <person name="Dukaj L."/>
            <person name="Fan L."/>
            <person name="FitzGerald M.G."/>
            <person name="French C."/>
            <person name="Gujja S."/>
            <person name="Hansen K."/>
            <person name="Keifenheim D."/>
            <person name="Levin J.Z."/>
            <person name="Mosher R.A."/>
            <person name="Mueller C.A."/>
            <person name="Pfiffner J."/>
            <person name="Priest M."/>
            <person name="Russ C."/>
            <person name="Smialowska A."/>
            <person name="Swoboda P."/>
            <person name="Sykes S.M."/>
            <person name="Vaughn M."/>
            <person name="Vengrova S."/>
            <person name="Yoder R."/>
            <person name="Zeng Q."/>
            <person name="Allshire R."/>
            <person name="Baulcombe D."/>
            <person name="Birren B.W."/>
            <person name="Brown W."/>
            <person name="Ekwall K."/>
            <person name="Kellis M."/>
            <person name="Leatherwood J."/>
            <person name="Levin H."/>
            <person name="Margalit H."/>
            <person name="Martienssen R."/>
            <person name="Nieduszynski C.A."/>
            <person name="Spatafora J.W."/>
            <person name="Friedman N."/>
            <person name="Dalgaard J.Z."/>
            <person name="Baumann P."/>
            <person name="Niki H."/>
            <person name="Regev A."/>
            <person name="Nusbaum C."/>
        </authorList>
    </citation>
    <scope>NUCLEOTIDE SEQUENCE [LARGE SCALE GENOMIC DNA]</scope>
    <source>
        <strain evidence="3">yFS286</strain>
    </source>
</reference>
<dbReference type="PIRSF" id="PIRSF005715">
    <property type="entry name" value="VPS45_Sec1"/>
    <property type="match status" value="1"/>
</dbReference>
<dbReference type="Gene3D" id="3.90.830.10">
    <property type="entry name" value="Syntaxin Binding Protein 1, Chain A, domain 2"/>
    <property type="match status" value="1"/>
</dbReference>
<dbReference type="Gene3D" id="3.40.50.2060">
    <property type="match status" value="1"/>
</dbReference>
<dbReference type="RefSeq" id="XP_013016709.1">
    <property type="nucleotide sequence ID" value="XM_013161255.1"/>
</dbReference>
<dbReference type="SUPFAM" id="SSF56815">
    <property type="entry name" value="Sec1/munc18-like (SM) proteins"/>
    <property type="match status" value="1"/>
</dbReference>
<keyword evidence="3" id="KW-1185">Reference proteome</keyword>
<evidence type="ECO:0000313" key="3">
    <source>
        <dbReference type="Proteomes" id="UP000016088"/>
    </source>
</evidence>
<dbReference type="InterPro" id="IPR043154">
    <property type="entry name" value="Sec-1-like_dom1"/>
</dbReference>
<dbReference type="Pfam" id="PF00995">
    <property type="entry name" value="Sec1"/>
    <property type="match status" value="1"/>
</dbReference>
<comment type="similarity">
    <text evidence="1">Belongs to the STXBP/unc-18/SEC1 family.</text>
</comment>
<protein>
    <submittedName>
        <fullName evidence="2">SNARE binding protein Sly1</fullName>
    </submittedName>
</protein>
<dbReference type="eggNOG" id="KOG1301">
    <property type="taxonomic scope" value="Eukaryota"/>
</dbReference>
<dbReference type="InterPro" id="IPR043127">
    <property type="entry name" value="Sec-1-like_dom3a"/>
</dbReference>
<dbReference type="GO" id="GO:0000139">
    <property type="term" value="C:Golgi membrane"/>
    <property type="evidence" value="ECO:0007669"/>
    <property type="project" value="EnsemblFungi"/>
</dbReference>
<gene>
    <name evidence="2" type="ORF">SOCG_02765</name>
</gene>